<dbReference type="Proteomes" id="UP000078113">
    <property type="component" value="Unassembled WGS sequence"/>
</dbReference>
<name>A0A8X7N3B9_9BASI</name>
<accession>A0A8X7N3B9</accession>
<dbReference type="AlphaFoldDB" id="A0A8X7N3B9"/>
<comment type="caution">
    <text evidence="1">The sequence shown here is derived from an EMBL/GenBank/DDBJ whole genome shotgun (WGS) entry which is preliminary data.</text>
</comment>
<evidence type="ECO:0000313" key="1">
    <source>
        <dbReference type="EMBL" id="KAE8265472.1"/>
    </source>
</evidence>
<evidence type="ECO:0000313" key="2">
    <source>
        <dbReference type="Proteomes" id="UP000078113"/>
    </source>
</evidence>
<reference evidence="1" key="1">
    <citation type="submission" date="2016-04" db="EMBL/GenBank/DDBJ databases">
        <authorList>
            <person name="Nguyen H.D."/>
            <person name="Samba Siva P."/>
            <person name="Cullis J."/>
            <person name="Levesque C.A."/>
            <person name="Hambleton S."/>
        </authorList>
    </citation>
    <scope>NUCLEOTIDE SEQUENCE</scope>
    <source>
        <strain evidence="1">DAOMC 236422</strain>
    </source>
</reference>
<dbReference type="EMBL" id="LWDG02000449">
    <property type="protein sequence ID" value="KAE8265472.1"/>
    <property type="molecule type" value="Genomic_DNA"/>
</dbReference>
<keyword evidence="2" id="KW-1185">Reference proteome</keyword>
<organism evidence="1 2">
    <name type="scientific">Tilletia walkeri</name>
    <dbReference type="NCBI Taxonomy" id="117179"/>
    <lineage>
        <taxon>Eukaryota</taxon>
        <taxon>Fungi</taxon>
        <taxon>Dikarya</taxon>
        <taxon>Basidiomycota</taxon>
        <taxon>Ustilaginomycotina</taxon>
        <taxon>Exobasidiomycetes</taxon>
        <taxon>Tilletiales</taxon>
        <taxon>Tilletiaceae</taxon>
        <taxon>Tilletia</taxon>
    </lineage>
</organism>
<gene>
    <name evidence="1" type="ORF">A4X09_0g6634</name>
</gene>
<reference evidence="1" key="2">
    <citation type="journal article" date="2019" name="IMA Fungus">
        <title>Genome sequencing and comparison of five Tilletia species to identify candidate genes for the detection of regulated species infecting wheat.</title>
        <authorList>
            <person name="Nguyen H.D.T."/>
            <person name="Sultana T."/>
            <person name="Kesanakurti P."/>
            <person name="Hambleton S."/>
        </authorList>
    </citation>
    <scope>NUCLEOTIDE SEQUENCE</scope>
    <source>
        <strain evidence="1">DAOMC 236422</strain>
    </source>
</reference>
<protein>
    <submittedName>
        <fullName evidence="1">Uncharacterized protein</fullName>
    </submittedName>
</protein>
<sequence length="93" mass="9907">MRSRSFTLGAVGFVAVGFVRTQEWPLKKMRQAFQKARQAAAASATGGADSAGAPSIPLHTLDLSTIPLDQDAVDPFADFLSVDFGLDKLVLQN</sequence>
<proteinExistence type="predicted"/>